<dbReference type="RefSeq" id="XP_004343920.1">
    <property type="nucleotide sequence ID" value="XM_004343870.2"/>
</dbReference>
<organism evidence="3 4">
    <name type="scientific">Capsaspora owczarzaki (strain ATCC 30864)</name>
    <dbReference type="NCBI Taxonomy" id="595528"/>
    <lineage>
        <taxon>Eukaryota</taxon>
        <taxon>Filasterea</taxon>
        <taxon>Capsaspora</taxon>
    </lineage>
</organism>
<dbReference type="Pfam" id="PF19031">
    <property type="entry name" value="Intu_longin_1"/>
    <property type="match status" value="1"/>
</dbReference>
<dbReference type="PANTHER" id="PTHR14407:SF9">
    <property type="entry name" value="BLOC-3 COMPLEX MEMBER HPS4"/>
    <property type="match status" value="1"/>
</dbReference>
<accession>A0A0D2WVQ5</accession>
<evidence type="ECO:0000259" key="2">
    <source>
        <dbReference type="Pfam" id="PF19031"/>
    </source>
</evidence>
<name>A0A0D2WVQ5_CAPO3</name>
<evidence type="ECO:0000256" key="1">
    <source>
        <dbReference type="SAM" id="MobiDB-lite"/>
    </source>
</evidence>
<dbReference type="STRING" id="595528.A0A0D2WVQ5"/>
<dbReference type="PhylomeDB" id="A0A0D2WVQ5"/>
<dbReference type="InParanoid" id="A0A0D2WVQ5"/>
<dbReference type="OrthoDB" id="16754at2759"/>
<feature type="region of interest" description="Disordered" evidence="1">
    <location>
        <begin position="1"/>
        <end position="42"/>
    </location>
</feature>
<dbReference type="PANTHER" id="PTHR14407">
    <property type="entry name" value="HERMANSKY-PUDLAK SYNDROME 4 PROTEIN LIGHT-EAR PROTEIN-RELATED"/>
    <property type="match status" value="1"/>
</dbReference>
<proteinExistence type="predicted"/>
<evidence type="ECO:0000313" key="3">
    <source>
        <dbReference type="EMBL" id="KJE96955.1"/>
    </source>
</evidence>
<protein>
    <recommendedName>
        <fullName evidence="2">CCZ1/INTU/HSP4 first Longin domain-containing protein</fullName>
    </recommendedName>
</protein>
<feature type="domain" description="CCZ1/INTU/HSP4 first Longin" evidence="2">
    <location>
        <begin position="53"/>
        <end position="156"/>
    </location>
</feature>
<dbReference type="InterPro" id="IPR043987">
    <property type="entry name" value="CCZ1/INTU/HSP4_longin_1"/>
</dbReference>
<sequence>MSMHFGDESVGLSWDRQQQHQHQQQSHLSNRASAASDLEQEPEEVVLDSRRTFYVHDTLACPREEDPKEDQILFFHPAELPMMKQVALMDGIEGFSTFVKEFGMSPPKVITLEHEKAACMHVGQYTLSLCAPPEEPDTSLINQLHNLYSAFVFLHGSFDRVLKKAKNDKLKFREDIRNIWKRLTPLIRRTDTMSFTFQPVRFTELKRSANRHFIAASQILQMVKHRSGVLSGCIFFNKTILCSHLDPATTFWIHLLYDIIHPYASLGDVESTHQLMPVYLKKDIMTQLRVGARKTPEAKAGSTRIPEDFAPDEHGEYVGLYLQVLPRSTLVVVMELAAIYDLDLIHDMTESFVPRLKRLEEQVSKATEAGNIDAVDWQSFMVFDRVDRSIHLPPPAPTEELQLAFQSGVSLLHESFENNDKITAQILCNPVGAMYSSKCFGRETYLQIPGGEFTIGPELLDMSRLEPAVAHRLSSEHQISLP</sequence>
<gene>
    <name evidence="3" type="ORF">CAOG_007196</name>
</gene>
<dbReference type="AlphaFoldDB" id="A0A0D2WVQ5"/>
<keyword evidence="4" id="KW-1185">Reference proteome</keyword>
<dbReference type="EMBL" id="KE346372">
    <property type="protein sequence ID" value="KJE96955.1"/>
    <property type="molecule type" value="Genomic_DNA"/>
</dbReference>
<reference evidence="4" key="1">
    <citation type="submission" date="2011-02" db="EMBL/GenBank/DDBJ databases">
        <title>The Genome Sequence of Capsaspora owczarzaki ATCC 30864.</title>
        <authorList>
            <person name="Russ C."/>
            <person name="Cuomo C."/>
            <person name="Burger G."/>
            <person name="Gray M.W."/>
            <person name="Holland P.W.H."/>
            <person name="King N."/>
            <person name="Lang F.B.F."/>
            <person name="Roger A.J."/>
            <person name="Ruiz-Trillo I."/>
            <person name="Young S.K."/>
            <person name="Zeng Q."/>
            <person name="Gargeya S."/>
            <person name="Alvarado L."/>
            <person name="Berlin A."/>
            <person name="Chapman S.B."/>
            <person name="Chen Z."/>
            <person name="Freedman E."/>
            <person name="Gellesch M."/>
            <person name="Goldberg J."/>
            <person name="Griggs A."/>
            <person name="Gujja S."/>
            <person name="Heilman E."/>
            <person name="Heiman D."/>
            <person name="Howarth C."/>
            <person name="Mehta T."/>
            <person name="Neiman D."/>
            <person name="Pearson M."/>
            <person name="Roberts A."/>
            <person name="Saif S."/>
            <person name="Shea T."/>
            <person name="Shenoy N."/>
            <person name="Sisk P."/>
            <person name="Stolte C."/>
            <person name="Sykes S."/>
            <person name="White J."/>
            <person name="Yandava C."/>
            <person name="Haas B."/>
            <person name="Nusbaum C."/>
            <person name="Birren B."/>
        </authorList>
    </citation>
    <scope>NUCLEOTIDE SEQUENCE</scope>
    <source>
        <strain evidence="4">ATCC 30864</strain>
    </source>
</reference>
<dbReference type="eggNOG" id="ENOG502QSIZ">
    <property type="taxonomic scope" value="Eukaryota"/>
</dbReference>
<dbReference type="InterPro" id="IPR026091">
    <property type="entry name" value="HPS4"/>
</dbReference>
<dbReference type="GO" id="GO:0016192">
    <property type="term" value="P:vesicle-mediated transport"/>
    <property type="evidence" value="ECO:0007669"/>
    <property type="project" value="InterPro"/>
</dbReference>
<evidence type="ECO:0000313" key="4">
    <source>
        <dbReference type="Proteomes" id="UP000008743"/>
    </source>
</evidence>
<dbReference type="Proteomes" id="UP000008743">
    <property type="component" value="Unassembled WGS sequence"/>
</dbReference>